<evidence type="ECO:0000313" key="2">
    <source>
        <dbReference type="EMBL" id="KAJ1206643.1"/>
    </source>
</evidence>
<keyword evidence="3" id="KW-1185">Reference proteome</keyword>
<name>A0AAV7VY82_PLEWA</name>
<feature type="compositionally biased region" description="Basic and acidic residues" evidence="1">
    <location>
        <begin position="91"/>
        <end position="103"/>
    </location>
</feature>
<feature type="compositionally biased region" description="Basic and acidic residues" evidence="1">
    <location>
        <begin position="62"/>
        <end position="77"/>
    </location>
</feature>
<comment type="caution">
    <text evidence="2">The sequence shown here is derived from an EMBL/GenBank/DDBJ whole genome shotgun (WGS) entry which is preliminary data.</text>
</comment>
<protein>
    <submittedName>
        <fullName evidence="2">Uncharacterized protein</fullName>
    </submittedName>
</protein>
<dbReference type="Proteomes" id="UP001066276">
    <property type="component" value="Chromosome 1_2"/>
</dbReference>
<proteinExistence type="predicted"/>
<dbReference type="AlphaFoldDB" id="A0AAV7VY82"/>
<reference evidence="2" key="1">
    <citation type="journal article" date="2022" name="bioRxiv">
        <title>Sequencing and chromosome-scale assembly of the giantPleurodeles waltlgenome.</title>
        <authorList>
            <person name="Brown T."/>
            <person name="Elewa A."/>
            <person name="Iarovenko S."/>
            <person name="Subramanian E."/>
            <person name="Araus A.J."/>
            <person name="Petzold A."/>
            <person name="Susuki M."/>
            <person name="Suzuki K.-i.T."/>
            <person name="Hayashi T."/>
            <person name="Toyoda A."/>
            <person name="Oliveira C."/>
            <person name="Osipova E."/>
            <person name="Leigh N.D."/>
            <person name="Simon A."/>
            <person name="Yun M.H."/>
        </authorList>
    </citation>
    <scope>NUCLEOTIDE SEQUENCE</scope>
    <source>
        <strain evidence="2">20211129_DDA</strain>
        <tissue evidence="2">Liver</tissue>
    </source>
</reference>
<organism evidence="2 3">
    <name type="scientific">Pleurodeles waltl</name>
    <name type="common">Iberian ribbed newt</name>
    <dbReference type="NCBI Taxonomy" id="8319"/>
    <lineage>
        <taxon>Eukaryota</taxon>
        <taxon>Metazoa</taxon>
        <taxon>Chordata</taxon>
        <taxon>Craniata</taxon>
        <taxon>Vertebrata</taxon>
        <taxon>Euteleostomi</taxon>
        <taxon>Amphibia</taxon>
        <taxon>Batrachia</taxon>
        <taxon>Caudata</taxon>
        <taxon>Salamandroidea</taxon>
        <taxon>Salamandridae</taxon>
        <taxon>Pleurodelinae</taxon>
        <taxon>Pleurodeles</taxon>
    </lineage>
</organism>
<evidence type="ECO:0000313" key="3">
    <source>
        <dbReference type="Proteomes" id="UP001066276"/>
    </source>
</evidence>
<sequence>MKKQDRARTLRPELSKLELDINQRAKRAHRPLTGAWSELLNPDKQDTSLDLRDPVPGTLRHSRPEKGARIIERERVACSHKRHNTGNEGPDCARKSADVKSHTEVQLSISTDAPLISHPARHSRLFQSGDSA</sequence>
<feature type="compositionally biased region" description="Basic and acidic residues" evidence="1">
    <location>
        <begin position="41"/>
        <end position="53"/>
    </location>
</feature>
<evidence type="ECO:0000256" key="1">
    <source>
        <dbReference type="SAM" id="MobiDB-lite"/>
    </source>
</evidence>
<accession>A0AAV7VY82</accession>
<feature type="region of interest" description="Disordered" evidence="1">
    <location>
        <begin position="31"/>
        <end position="132"/>
    </location>
</feature>
<dbReference type="EMBL" id="JANPWB010000002">
    <property type="protein sequence ID" value="KAJ1206643.1"/>
    <property type="molecule type" value="Genomic_DNA"/>
</dbReference>
<gene>
    <name evidence="2" type="ORF">NDU88_002045</name>
</gene>